<comment type="similarity">
    <text evidence="1 10">Belongs to the amidase family. GatA subfamily.</text>
</comment>
<evidence type="ECO:0000256" key="6">
    <source>
        <dbReference type="ARBA" id="ARBA00022741"/>
    </source>
</evidence>
<name>A0A286RIV8_9BACT</name>
<dbReference type="AlphaFoldDB" id="A0A286RIV8"/>
<dbReference type="Pfam" id="PF01425">
    <property type="entry name" value="Amidase"/>
    <property type="match status" value="1"/>
</dbReference>
<dbReference type="EMBL" id="CP018477">
    <property type="protein sequence ID" value="ASV75876.1"/>
    <property type="molecule type" value="Genomic_DNA"/>
</dbReference>
<evidence type="ECO:0000256" key="9">
    <source>
        <dbReference type="ARBA" id="ARBA00047407"/>
    </source>
</evidence>
<dbReference type="GO" id="GO:0016740">
    <property type="term" value="F:transferase activity"/>
    <property type="evidence" value="ECO:0007669"/>
    <property type="project" value="UniProtKB-KW"/>
</dbReference>
<dbReference type="InterPro" id="IPR020556">
    <property type="entry name" value="Amidase_CS"/>
</dbReference>
<dbReference type="EC" id="6.3.5.7" evidence="3 10"/>
<dbReference type="InterPro" id="IPR023631">
    <property type="entry name" value="Amidase_dom"/>
</dbReference>
<feature type="active site" description="Acyl-ester intermediate" evidence="10">
    <location>
        <position position="183"/>
    </location>
</feature>
<feature type="active site" description="Charge relay system" evidence="10">
    <location>
        <position position="159"/>
    </location>
</feature>
<keyword evidence="5 10" id="KW-0436">Ligase</keyword>
<gene>
    <name evidence="10" type="primary">gatA</name>
    <name evidence="12" type="ORF">THTE_3274</name>
</gene>
<keyword evidence="6 10" id="KW-0547">Nucleotide-binding</keyword>
<dbReference type="GO" id="GO:0005524">
    <property type="term" value="F:ATP binding"/>
    <property type="evidence" value="ECO:0007669"/>
    <property type="project" value="UniProtKB-KW"/>
</dbReference>
<evidence type="ECO:0000256" key="5">
    <source>
        <dbReference type="ARBA" id="ARBA00022598"/>
    </source>
</evidence>
<dbReference type="RefSeq" id="WP_095415800.1">
    <property type="nucleotide sequence ID" value="NZ_CP018477.1"/>
</dbReference>
<dbReference type="GO" id="GO:0006412">
    <property type="term" value="P:translation"/>
    <property type="evidence" value="ECO:0007669"/>
    <property type="project" value="UniProtKB-UniRule"/>
</dbReference>
<keyword evidence="8 10" id="KW-0648">Protein biosynthesis</keyword>
<dbReference type="InterPro" id="IPR036928">
    <property type="entry name" value="AS_sf"/>
</dbReference>
<dbReference type="Proteomes" id="UP000215086">
    <property type="component" value="Chromosome"/>
</dbReference>
<dbReference type="GO" id="GO:0050567">
    <property type="term" value="F:glutaminyl-tRNA synthase (glutamine-hydrolyzing) activity"/>
    <property type="evidence" value="ECO:0007669"/>
    <property type="project" value="UniProtKB-UniRule"/>
</dbReference>
<comment type="catalytic activity">
    <reaction evidence="9 10">
        <text>L-glutamyl-tRNA(Gln) + L-glutamine + ATP + H2O = L-glutaminyl-tRNA(Gln) + L-glutamate + ADP + phosphate + H(+)</text>
        <dbReference type="Rhea" id="RHEA:17521"/>
        <dbReference type="Rhea" id="RHEA-COMP:9681"/>
        <dbReference type="Rhea" id="RHEA-COMP:9684"/>
        <dbReference type="ChEBI" id="CHEBI:15377"/>
        <dbReference type="ChEBI" id="CHEBI:15378"/>
        <dbReference type="ChEBI" id="CHEBI:29985"/>
        <dbReference type="ChEBI" id="CHEBI:30616"/>
        <dbReference type="ChEBI" id="CHEBI:43474"/>
        <dbReference type="ChEBI" id="CHEBI:58359"/>
        <dbReference type="ChEBI" id="CHEBI:78520"/>
        <dbReference type="ChEBI" id="CHEBI:78521"/>
        <dbReference type="ChEBI" id="CHEBI:456216"/>
        <dbReference type="EC" id="6.3.5.7"/>
    </reaction>
</comment>
<proteinExistence type="inferred from homology"/>
<evidence type="ECO:0000313" key="13">
    <source>
        <dbReference type="Proteomes" id="UP000215086"/>
    </source>
</evidence>
<protein>
    <recommendedName>
        <fullName evidence="4 10">Glutamyl-tRNA(Gln) amidotransferase subunit A</fullName>
        <shortName evidence="10">Glu-ADT subunit A</shortName>
        <ecNumber evidence="3 10">6.3.5.7</ecNumber>
    </recommendedName>
</protein>
<evidence type="ECO:0000256" key="7">
    <source>
        <dbReference type="ARBA" id="ARBA00022840"/>
    </source>
</evidence>
<reference evidence="12 13" key="1">
    <citation type="journal article" name="Front. Microbiol.">
        <title>Sugar Metabolism of the First Thermophilic Planctomycete Thermogutta terrifontis: Comparative Genomic and Transcriptomic Approaches.</title>
        <authorList>
            <person name="Elcheninov A.G."/>
            <person name="Menzel P."/>
            <person name="Gudbergsdottir S.R."/>
            <person name="Slesarev A.I."/>
            <person name="Kadnikov V.V."/>
            <person name="Krogh A."/>
            <person name="Bonch-Osmolovskaya E.A."/>
            <person name="Peng X."/>
            <person name="Kublanov I.V."/>
        </authorList>
    </citation>
    <scope>NUCLEOTIDE SEQUENCE [LARGE SCALE GENOMIC DNA]</scope>
    <source>
        <strain evidence="12 13">R1</strain>
    </source>
</reference>
<dbReference type="PIRSF" id="PIRSF001221">
    <property type="entry name" value="Amidase_fungi"/>
    <property type="match status" value="1"/>
</dbReference>
<dbReference type="SUPFAM" id="SSF75304">
    <property type="entry name" value="Amidase signature (AS) enzymes"/>
    <property type="match status" value="1"/>
</dbReference>
<evidence type="ECO:0000256" key="2">
    <source>
        <dbReference type="ARBA" id="ARBA00011123"/>
    </source>
</evidence>
<dbReference type="InterPro" id="IPR004412">
    <property type="entry name" value="GatA"/>
</dbReference>
<dbReference type="PANTHER" id="PTHR11895">
    <property type="entry name" value="TRANSAMIDASE"/>
    <property type="match status" value="1"/>
</dbReference>
<dbReference type="PANTHER" id="PTHR11895:SF151">
    <property type="entry name" value="GLUTAMYL-TRNA(GLN) AMIDOTRANSFERASE SUBUNIT A"/>
    <property type="match status" value="1"/>
</dbReference>
<organism evidence="12 13">
    <name type="scientific">Thermogutta terrifontis</name>
    <dbReference type="NCBI Taxonomy" id="1331910"/>
    <lineage>
        <taxon>Bacteria</taxon>
        <taxon>Pseudomonadati</taxon>
        <taxon>Planctomycetota</taxon>
        <taxon>Planctomycetia</taxon>
        <taxon>Pirellulales</taxon>
        <taxon>Thermoguttaceae</taxon>
        <taxon>Thermogutta</taxon>
    </lineage>
</organism>
<evidence type="ECO:0000259" key="11">
    <source>
        <dbReference type="Pfam" id="PF01425"/>
    </source>
</evidence>
<sequence length="525" mass="57411">MTSLDRFPFDRCASELLVALRDGHVTSEDLVQAALAQIEKYDPHVGAFLAVRGEKALDQAREIDRRRARGEKLGLLAGIPVAVKDNLCMEGEPTTCASRMLANFVPPYDATVVARLKAADAVIIGKTNLDEFAMGGSTETSAFQKTRNPWDLERIPGGSSGGAAACVAARMVPLSVGSDTGGSIRQPAALCGVTGLKPTYGRVSRYGLVAFASSLDQIGPLAQSVEDCALLLEVLAGHDPRDATSINRPVPPYRELVSQRPDAIKIGYVPEMLSDGVSPDVVRTMEETLNVFRSLGAEIREVALPHARYAVATYYIIACSEASSNLARYDGVHYGYRTDEKAMLAELAEERRRLQQEGNLAALDDLDTALVRLYRKTRAEGFGAEVKRRIMLGTYALSAGYYDAYYLKALKVRRLIRQDYDQAFERVDMILGPVTPAPAFRIGEKINDPLAMYLFDLFTVSANLAGIPALAFPAGLSTEGLPIGVQLQGPPLSEERLLQMGYLFQQVTDWHRRRPPLIENDRLLS</sequence>
<accession>A0A286RIV8</accession>
<keyword evidence="7 10" id="KW-0067">ATP-binding</keyword>
<comment type="function">
    <text evidence="10">Allows the formation of correctly charged Gln-tRNA(Gln) through the transamidation of misacylated Glu-tRNA(Gln) in organisms which lack glutaminyl-tRNA synthetase. The reaction takes place in the presence of glutamine and ATP through an activated gamma-phospho-Glu-tRNA(Gln).</text>
</comment>
<dbReference type="OrthoDB" id="9811471at2"/>
<dbReference type="HAMAP" id="MF_00120">
    <property type="entry name" value="GatA"/>
    <property type="match status" value="1"/>
</dbReference>
<dbReference type="GO" id="GO:0030956">
    <property type="term" value="C:glutamyl-tRNA(Gln) amidotransferase complex"/>
    <property type="evidence" value="ECO:0007669"/>
    <property type="project" value="InterPro"/>
</dbReference>
<keyword evidence="13" id="KW-1185">Reference proteome</keyword>
<evidence type="ECO:0000256" key="4">
    <source>
        <dbReference type="ARBA" id="ARBA00014428"/>
    </source>
</evidence>
<comment type="subunit">
    <text evidence="2 10">Heterotrimer of A, B and C subunits.</text>
</comment>
<evidence type="ECO:0000256" key="1">
    <source>
        <dbReference type="ARBA" id="ARBA00008069"/>
    </source>
</evidence>
<dbReference type="Gene3D" id="3.90.1300.10">
    <property type="entry name" value="Amidase signature (AS) domain"/>
    <property type="match status" value="1"/>
</dbReference>
<evidence type="ECO:0000256" key="3">
    <source>
        <dbReference type="ARBA" id="ARBA00012739"/>
    </source>
</evidence>
<dbReference type="PROSITE" id="PS00571">
    <property type="entry name" value="AMIDASES"/>
    <property type="match status" value="1"/>
</dbReference>
<keyword evidence="12" id="KW-0808">Transferase</keyword>
<evidence type="ECO:0000313" key="12">
    <source>
        <dbReference type="EMBL" id="ASV75876.1"/>
    </source>
</evidence>
<evidence type="ECO:0000256" key="10">
    <source>
        <dbReference type="HAMAP-Rule" id="MF_00120"/>
    </source>
</evidence>
<dbReference type="InterPro" id="IPR000120">
    <property type="entry name" value="Amidase"/>
</dbReference>
<evidence type="ECO:0000256" key="8">
    <source>
        <dbReference type="ARBA" id="ARBA00022917"/>
    </source>
</evidence>
<dbReference type="KEGG" id="ttf:THTE_3274"/>
<feature type="active site" description="Charge relay system" evidence="10">
    <location>
        <position position="84"/>
    </location>
</feature>
<feature type="domain" description="Amidase" evidence="11">
    <location>
        <begin position="29"/>
        <end position="498"/>
    </location>
</feature>